<dbReference type="OrthoDB" id="153025at2"/>
<dbReference type="EMBL" id="QLYX01000013">
    <property type="protein sequence ID" value="RAY12331.1"/>
    <property type="molecule type" value="Genomic_DNA"/>
</dbReference>
<protein>
    <submittedName>
        <fullName evidence="2">Glycosyltransferase family 2 protein</fullName>
    </submittedName>
</protein>
<feature type="domain" description="Glycosyltransferase 2-like" evidence="1">
    <location>
        <begin position="8"/>
        <end position="163"/>
    </location>
</feature>
<keyword evidence="2" id="KW-0808">Transferase</keyword>
<evidence type="ECO:0000313" key="2">
    <source>
        <dbReference type="EMBL" id="RAY12331.1"/>
    </source>
</evidence>
<dbReference type="AlphaFoldDB" id="A0A365GZT4"/>
<dbReference type="PANTHER" id="PTHR43685:SF2">
    <property type="entry name" value="GLYCOSYLTRANSFERASE 2-LIKE DOMAIN-CONTAINING PROTEIN"/>
    <property type="match status" value="1"/>
</dbReference>
<dbReference type="RefSeq" id="WP_111870593.1">
    <property type="nucleotide sequence ID" value="NZ_QLYX01000013.1"/>
</dbReference>
<dbReference type="Proteomes" id="UP000251891">
    <property type="component" value="Unassembled WGS sequence"/>
</dbReference>
<dbReference type="CDD" id="cd00761">
    <property type="entry name" value="Glyco_tranf_GTA_type"/>
    <property type="match status" value="1"/>
</dbReference>
<gene>
    <name evidence="2" type="ORF">DPM19_24565</name>
</gene>
<dbReference type="Gene3D" id="3.90.550.10">
    <property type="entry name" value="Spore Coat Polysaccharide Biosynthesis Protein SpsA, Chain A"/>
    <property type="match status" value="1"/>
</dbReference>
<organism evidence="2 3">
    <name type="scientific">Actinomadura craniellae</name>
    <dbReference type="NCBI Taxonomy" id="2231787"/>
    <lineage>
        <taxon>Bacteria</taxon>
        <taxon>Bacillati</taxon>
        <taxon>Actinomycetota</taxon>
        <taxon>Actinomycetes</taxon>
        <taxon>Streptosporangiales</taxon>
        <taxon>Thermomonosporaceae</taxon>
        <taxon>Actinomadura</taxon>
    </lineage>
</organism>
<dbReference type="GO" id="GO:0016740">
    <property type="term" value="F:transferase activity"/>
    <property type="evidence" value="ECO:0007669"/>
    <property type="project" value="UniProtKB-KW"/>
</dbReference>
<comment type="caution">
    <text evidence="2">The sequence shown here is derived from an EMBL/GenBank/DDBJ whole genome shotgun (WGS) entry which is preliminary data.</text>
</comment>
<name>A0A365GZT4_9ACTN</name>
<evidence type="ECO:0000259" key="1">
    <source>
        <dbReference type="Pfam" id="PF00535"/>
    </source>
</evidence>
<sequence>MSDAPAVTIVVPTRNRSALLAETLASLLDHDYTGDLTVLVVFDQSTPDPGLVLDRPGRRVRAIANSRTPGAAGARNTGILAARTELVALCDDTDLWLPGKLNAQVPLFDDPATELVGCGLRLFTEDTRFDRAVASTRVSEANLLNGHLPALHPSGFVLRRSAAVDGFGLFSEDIPGSYGEDYEFLLRAAASSPVRNLPTIGVAIRMHKESYFSAADNGPVIAEAGRWLLDRYPFPRAGYAHWAGKVAFAEAVSGARGAAVRWAGRTMLRRPYDPRAALALAVATGVPPRFVLRQLDRMGRGL</sequence>
<accession>A0A365GZT4</accession>
<dbReference type="PANTHER" id="PTHR43685">
    <property type="entry name" value="GLYCOSYLTRANSFERASE"/>
    <property type="match status" value="1"/>
</dbReference>
<dbReference type="InterPro" id="IPR001173">
    <property type="entry name" value="Glyco_trans_2-like"/>
</dbReference>
<keyword evidence="3" id="KW-1185">Reference proteome</keyword>
<dbReference type="InterPro" id="IPR029044">
    <property type="entry name" value="Nucleotide-diphossugar_trans"/>
</dbReference>
<dbReference type="Pfam" id="PF00535">
    <property type="entry name" value="Glycos_transf_2"/>
    <property type="match status" value="1"/>
</dbReference>
<reference evidence="2 3" key="1">
    <citation type="submission" date="2018-06" db="EMBL/GenBank/DDBJ databases">
        <title>Actinomadura craniellae sp. nov. isolated from marine sponge Craniella sp.</title>
        <authorList>
            <person name="Li L."/>
            <person name="Xu Q.H."/>
            <person name="Lin H.W."/>
            <person name="Lu Y.H."/>
        </authorList>
    </citation>
    <scope>NUCLEOTIDE SEQUENCE [LARGE SCALE GENOMIC DNA]</scope>
    <source>
        <strain evidence="2 3">LHW63021</strain>
    </source>
</reference>
<evidence type="ECO:0000313" key="3">
    <source>
        <dbReference type="Proteomes" id="UP000251891"/>
    </source>
</evidence>
<proteinExistence type="predicted"/>
<dbReference type="InterPro" id="IPR050834">
    <property type="entry name" value="Glycosyltransf_2"/>
</dbReference>
<dbReference type="SUPFAM" id="SSF53448">
    <property type="entry name" value="Nucleotide-diphospho-sugar transferases"/>
    <property type="match status" value="1"/>
</dbReference>